<keyword evidence="3" id="KW-1185">Reference proteome</keyword>
<dbReference type="OrthoDB" id="668733at2759"/>
<proteinExistence type="predicted"/>
<dbReference type="Proteomes" id="UP000652761">
    <property type="component" value="Unassembled WGS sequence"/>
</dbReference>
<organism evidence="2 3">
    <name type="scientific">Colocasia esculenta</name>
    <name type="common">Wild taro</name>
    <name type="synonym">Arum esculentum</name>
    <dbReference type="NCBI Taxonomy" id="4460"/>
    <lineage>
        <taxon>Eukaryota</taxon>
        <taxon>Viridiplantae</taxon>
        <taxon>Streptophyta</taxon>
        <taxon>Embryophyta</taxon>
        <taxon>Tracheophyta</taxon>
        <taxon>Spermatophyta</taxon>
        <taxon>Magnoliopsida</taxon>
        <taxon>Liliopsida</taxon>
        <taxon>Araceae</taxon>
        <taxon>Aroideae</taxon>
        <taxon>Colocasieae</taxon>
        <taxon>Colocasia</taxon>
    </lineage>
</organism>
<dbReference type="EMBL" id="NMUH01018173">
    <property type="protein sequence ID" value="MQM23827.1"/>
    <property type="molecule type" value="Genomic_DNA"/>
</dbReference>
<gene>
    <name evidence="2" type="ORF">Taro_056897</name>
</gene>
<evidence type="ECO:0000313" key="2">
    <source>
        <dbReference type="EMBL" id="MQM23827.1"/>
    </source>
</evidence>
<comment type="caution">
    <text evidence="2">The sequence shown here is derived from an EMBL/GenBank/DDBJ whole genome shotgun (WGS) entry which is preliminary data.</text>
</comment>
<accession>A0A843XYS0</accession>
<feature type="compositionally biased region" description="Pro residues" evidence="1">
    <location>
        <begin position="163"/>
        <end position="173"/>
    </location>
</feature>
<reference evidence="2" key="1">
    <citation type="submission" date="2017-07" db="EMBL/GenBank/DDBJ databases">
        <title>Taro Niue Genome Assembly and Annotation.</title>
        <authorList>
            <person name="Atibalentja N."/>
            <person name="Keating K."/>
            <person name="Fields C.J."/>
        </authorList>
    </citation>
    <scope>NUCLEOTIDE SEQUENCE</scope>
    <source>
        <strain evidence="2">Niue_2</strain>
        <tissue evidence="2">Leaf</tissue>
    </source>
</reference>
<dbReference type="AlphaFoldDB" id="A0A843XYS0"/>
<feature type="region of interest" description="Disordered" evidence="1">
    <location>
        <begin position="94"/>
        <end position="123"/>
    </location>
</feature>
<sequence>MKGERTTRTATTAIEHLPQVVLVAQGILQWSSPGGLSGGEGEGLDVHDLLQFLLGVALELLEVGLEVVLFHSRGDLLLPLLGTVEGVLLQIWPDEVGGDPPRPRRGYEVGDDGSSTHLDGNSARDGAEIVAGRTRDCGKVVVDSCGMSSSNRAPQRDGNTPASPVPPSPPAPPLRQSTFSANYWDGFYMG</sequence>
<evidence type="ECO:0000256" key="1">
    <source>
        <dbReference type="SAM" id="MobiDB-lite"/>
    </source>
</evidence>
<feature type="compositionally biased region" description="Polar residues" evidence="1">
    <location>
        <begin position="146"/>
        <end position="160"/>
    </location>
</feature>
<name>A0A843XYS0_COLES</name>
<feature type="region of interest" description="Disordered" evidence="1">
    <location>
        <begin position="146"/>
        <end position="178"/>
    </location>
</feature>
<protein>
    <submittedName>
        <fullName evidence="2">Uncharacterized protein</fullName>
    </submittedName>
</protein>
<evidence type="ECO:0000313" key="3">
    <source>
        <dbReference type="Proteomes" id="UP000652761"/>
    </source>
</evidence>